<name>A0A133UAY7_9EURY</name>
<evidence type="ECO:0000313" key="1">
    <source>
        <dbReference type="EMBL" id="KXA91364.1"/>
    </source>
</evidence>
<reference evidence="1 2" key="1">
    <citation type="journal article" date="2016" name="Sci. Rep.">
        <title>Metabolic traits of an uncultured archaeal lineage -MSBL1- from brine pools of the Red Sea.</title>
        <authorList>
            <person name="Mwirichia R."/>
            <person name="Alam I."/>
            <person name="Rashid M."/>
            <person name="Vinu M."/>
            <person name="Ba-Alawi W."/>
            <person name="Anthony Kamau A."/>
            <person name="Kamanda Ngugi D."/>
            <person name="Goker M."/>
            <person name="Klenk H.P."/>
            <person name="Bajic V."/>
            <person name="Stingl U."/>
        </authorList>
    </citation>
    <scope>NUCLEOTIDE SEQUENCE [LARGE SCALE GENOMIC DNA]</scope>
    <source>
        <strain evidence="1">SCGC-AAA259E17</strain>
    </source>
</reference>
<accession>A0A133UAY7</accession>
<proteinExistence type="predicted"/>
<protein>
    <submittedName>
        <fullName evidence="1">Uncharacterized protein</fullName>
    </submittedName>
</protein>
<dbReference type="EMBL" id="LHXN01000113">
    <property type="protein sequence ID" value="KXA91364.1"/>
    <property type="molecule type" value="Genomic_DNA"/>
</dbReference>
<dbReference type="Proteomes" id="UP000070373">
    <property type="component" value="Unassembled WGS sequence"/>
</dbReference>
<comment type="caution">
    <text evidence="1">The sequence shown here is derived from an EMBL/GenBank/DDBJ whole genome shotgun (WGS) entry which is preliminary data.</text>
</comment>
<keyword evidence="2" id="KW-1185">Reference proteome</keyword>
<evidence type="ECO:0000313" key="2">
    <source>
        <dbReference type="Proteomes" id="UP000070373"/>
    </source>
</evidence>
<sequence length="61" mass="7224">MFNYANEERYKLGSILEGTFLELTGNDKLRYPKNIRVREDKEEPNSIEEIRKAFSRQGKSN</sequence>
<dbReference type="AlphaFoldDB" id="A0A133UAY7"/>
<organism evidence="1 2">
    <name type="scientific">candidate division MSBL1 archaeon SCGC-AAA259E17</name>
    <dbReference type="NCBI Taxonomy" id="1698263"/>
    <lineage>
        <taxon>Archaea</taxon>
        <taxon>Methanobacteriati</taxon>
        <taxon>Methanobacteriota</taxon>
        <taxon>candidate division MSBL1</taxon>
    </lineage>
</organism>
<gene>
    <name evidence="1" type="ORF">AKJ64_04775</name>
</gene>